<sequence>MSSRLAASRGTGMEAASAYLPDDVVIEILARLPAKQLCRFKCVSRTWRRLISDLAHSDRFAQTLSGLFYYRHRPHDGAHRPCFAGLRAPPPPGVDTALSFLPPSCAGMELLDSCNGLLLLRSSRVPWSPRPRFYVVCNPATGDWVTLPQPSHAPGEMCYDDAMMADKNTCVAALGFDPATSLHFHVFQLVEKEDQFVDVVVAMEIYSSETGKWILKESGWSKSILCNLQMTYLNGFLHFGIIDDDAVASVDTKGQTWRVTHVQQRRDDPDDGGDGFVGHSQGRLLYVDANLNDDSISIYVLEDHDDRWEWTLKHSVSKLDLIQPRKSPRGVYFGVAAIHPDDDLIYFYEGERLMSYDMTHGIVHVICTLSEVSPVHRPFLPYVPFYSGPLASPSAD</sequence>
<keyword evidence="3" id="KW-1185">Reference proteome</keyword>
<dbReference type="CDD" id="cd22157">
    <property type="entry name" value="F-box_AtFBW1-like"/>
    <property type="match status" value="1"/>
</dbReference>
<dbReference type="AlphaFoldDB" id="A0A1B6PBF5"/>
<dbReference type="SUPFAM" id="SSF50965">
    <property type="entry name" value="Galactose oxidase, central domain"/>
    <property type="match status" value="1"/>
</dbReference>
<dbReference type="PROSITE" id="PS50181">
    <property type="entry name" value="FBOX"/>
    <property type="match status" value="1"/>
</dbReference>
<dbReference type="InterPro" id="IPR056592">
    <property type="entry name" value="Beta-prop_At3g26010-like"/>
</dbReference>
<dbReference type="SUPFAM" id="SSF81383">
    <property type="entry name" value="F-box domain"/>
    <property type="match status" value="1"/>
</dbReference>
<dbReference type="InterPro" id="IPR036047">
    <property type="entry name" value="F-box-like_dom_sf"/>
</dbReference>
<dbReference type="InterPro" id="IPR001810">
    <property type="entry name" value="F-box_dom"/>
</dbReference>
<dbReference type="Pfam" id="PF00646">
    <property type="entry name" value="F-box"/>
    <property type="match status" value="1"/>
</dbReference>
<dbReference type="Pfam" id="PF24750">
    <property type="entry name" value="b-prop_At3g26010-like"/>
    <property type="match status" value="1"/>
</dbReference>
<dbReference type="Proteomes" id="UP000000768">
    <property type="component" value="Chromosome 8"/>
</dbReference>
<proteinExistence type="predicted"/>
<gene>
    <name evidence="2" type="ORF">SORBI_3008G056600</name>
</gene>
<dbReference type="STRING" id="4558.A0A1B6PBF5"/>
<dbReference type="Gramene" id="KXG23100">
    <property type="protein sequence ID" value="KXG23100"/>
    <property type="gene ID" value="SORBI_3008G056600"/>
</dbReference>
<reference evidence="2 3" key="1">
    <citation type="journal article" date="2009" name="Nature">
        <title>The Sorghum bicolor genome and the diversification of grasses.</title>
        <authorList>
            <person name="Paterson A.H."/>
            <person name="Bowers J.E."/>
            <person name="Bruggmann R."/>
            <person name="Dubchak I."/>
            <person name="Grimwood J."/>
            <person name="Gundlach H."/>
            <person name="Haberer G."/>
            <person name="Hellsten U."/>
            <person name="Mitros T."/>
            <person name="Poliakov A."/>
            <person name="Schmutz J."/>
            <person name="Spannagl M."/>
            <person name="Tang H."/>
            <person name="Wang X."/>
            <person name="Wicker T."/>
            <person name="Bharti A.K."/>
            <person name="Chapman J."/>
            <person name="Feltus F.A."/>
            <person name="Gowik U."/>
            <person name="Grigoriev I.V."/>
            <person name="Lyons E."/>
            <person name="Maher C.A."/>
            <person name="Martis M."/>
            <person name="Narechania A."/>
            <person name="Otillar R.P."/>
            <person name="Penning B.W."/>
            <person name="Salamov A.A."/>
            <person name="Wang Y."/>
            <person name="Zhang L."/>
            <person name="Carpita N.C."/>
            <person name="Freeling M."/>
            <person name="Gingle A.R."/>
            <person name="Hash C.T."/>
            <person name="Keller B."/>
            <person name="Klein P."/>
            <person name="Kresovich S."/>
            <person name="McCann M.C."/>
            <person name="Ming R."/>
            <person name="Peterson D.G."/>
            <person name="Mehboob-ur-Rahman"/>
            <person name="Ware D."/>
            <person name="Westhoff P."/>
            <person name="Mayer K.F."/>
            <person name="Messing J."/>
            <person name="Rokhsar D.S."/>
        </authorList>
    </citation>
    <scope>NUCLEOTIDE SEQUENCE [LARGE SCALE GENOMIC DNA]</scope>
    <source>
        <strain evidence="3">cv. BTx623</strain>
    </source>
</reference>
<dbReference type="Gene3D" id="1.20.1280.50">
    <property type="match status" value="1"/>
</dbReference>
<feature type="domain" description="F-box" evidence="1">
    <location>
        <begin position="14"/>
        <end position="64"/>
    </location>
</feature>
<evidence type="ECO:0000313" key="2">
    <source>
        <dbReference type="EMBL" id="KXG23100.1"/>
    </source>
</evidence>
<dbReference type="OMA" id="LPSHEYW"/>
<organism evidence="2 3">
    <name type="scientific">Sorghum bicolor</name>
    <name type="common">Sorghum</name>
    <name type="synonym">Sorghum vulgare</name>
    <dbReference type="NCBI Taxonomy" id="4558"/>
    <lineage>
        <taxon>Eukaryota</taxon>
        <taxon>Viridiplantae</taxon>
        <taxon>Streptophyta</taxon>
        <taxon>Embryophyta</taxon>
        <taxon>Tracheophyta</taxon>
        <taxon>Spermatophyta</taxon>
        <taxon>Magnoliopsida</taxon>
        <taxon>Liliopsida</taxon>
        <taxon>Poales</taxon>
        <taxon>Poaceae</taxon>
        <taxon>PACMAD clade</taxon>
        <taxon>Panicoideae</taxon>
        <taxon>Andropogonodae</taxon>
        <taxon>Andropogoneae</taxon>
        <taxon>Sorghinae</taxon>
        <taxon>Sorghum</taxon>
    </lineage>
</organism>
<dbReference type="InterPro" id="IPR011043">
    <property type="entry name" value="Gal_Oxase/kelch_b-propeller"/>
</dbReference>
<evidence type="ECO:0000259" key="1">
    <source>
        <dbReference type="PROSITE" id="PS50181"/>
    </source>
</evidence>
<protein>
    <recommendedName>
        <fullName evidence="1">F-box domain-containing protein</fullName>
    </recommendedName>
</protein>
<dbReference type="PANTHER" id="PTHR35546:SF80">
    <property type="entry name" value="F-BOX DOMAIN CONTAINING PROTEIN EXPRESSED"/>
    <property type="match status" value="1"/>
</dbReference>
<accession>A0A1B6PBF5</accession>
<reference evidence="3" key="2">
    <citation type="journal article" date="2018" name="Plant J.">
        <title>The Sorghum bicolor reference genome: improved assembly, gene annotations, a transcriptome atlas, and signatures of genome organization.</title>
        <authorList>
            <person name="McCormick R.F."/>
            <person name="Truong S.K."/>
            <person name="Sreedasyam A."/>
            <person name="Jenkins J."/>
            <person name="Shu S."/>
            <person name="Sims D."/>
            <person name="Kennedy M."/>
            <person name="Amirebrahimi M."/>
            <person name="Weers B.D."/>
            <person name="McKinley B."/>
            <person name="Mattison A."/>
            <person name="Morishige D.T."/>
            <person name="Grimwood J."/>
            <person name="Schmutz J."/>
            <person name="Mullet J.E."/>
        </authorList>
    </citation>
    <scope>NUCLEOTIDE SEQUENCE [LARGE SCALE GENOMIC DNA]</scope>
    <source>
        <strain evidence="3">cv. BTx623</strain>
    </source>
</reference>
<dbReference type="InterPro" id="IPR055290">
    <property type="entry name" value="At3g26010-like"/>
</dbReference>
<dbReference type="EMBL" id="CM000767">
    <property type="protein sequence ID" value="KXG23100.1"/>
    <property type="molecule type" value="Genomic_DNA"/>
</dbReference>
<evidence type="ECO:0000313" key="3">
    <source>
        <dbReference type="Proteomes" id="UP000000768"/>
    </source>
</evidence>
<dbReference type="eggNOG" id="ENOG502QWH8">
    <property type="taxonomic scope" value="Eukaryota"/>
</dbReference>
<dbReference type="PANTHER" id="PTHR35546">
    <property type="entry name" value="F-BOX PROTEIN INTERACTION DOMAIN PROTEIN-RELATED"/>
    <property type="match status" value="1"/>
</dbReference>
<dbReference type="SMART" id="SM00256">
    <property type="entry name" value="FBOX"/>
    <property type="match status" value="1"/>
</dbReference>
<dbReference type="InParanoid" id="A0A1B6PBF5"/>
<name>A0A1B6PBF5_SORBI</name>